<comment type="similarity">
    <text evidence="1">Belongs to the glycosyltransferase 34 family.</text>
</comment>
<reference evidence="6" key="1">
    <citation type="submission" date="2023-11" db="EMBL/GenBank/DDBJ databases">
        <authorList>
            <person name="Alioto T."/>
            <person name="Alioto T."/>
            <person name="Gomez Garrido J."/>
        </authorList>
    </citation>
    <scope>NUCLEOTIDE SEQUENCE</scope>
</reference>
<keyword evidence="7" id="KW-1185">Reference proteome</keyword>
<evidence type="ECO:0000256" key="4">
    <source>
        <dbReference type="SAM" id="MobiDB-lite"/>
    </source>
</evidence>
<dbReference type="EMBL" id="CAVMBE010000110">
    <property type="protein sequence ID" value="CAK4034282.1"/>
    <property type="molecule type" value="Genomic_DNA"/>
</dbReference>
<feature type="compositionally biased region" description="Polar residues" evidence="4">
    <location>
        <begin position="1"/>
        <end position="13"/>
    </location>
</feature>
<dbReference type="InterPro" id="IPR029044">
    <property type="entry name" value="Nucleotide-diphossugar_trans"/>
</dbReference>
<dbReference type="GO" id="GO:0000009">
    <property type="term" value="F:alpha-1,6-mannosyltransferase activity"/>
    <property type="evidence" value="ECO:0007669"/>
    <property type="project" value="TreeGrafter"/>
</dbReference>
<keyword evidence="3" id="KW-0808">Transferase</keyword>
<keyword evidence="5" id="KW-1133">Transmembrane helix</keyword>
<feature type="region of interest" description="Disordered" evidence="4">
    <location>
        <begin position="1"/>
        <end position="21"/>
    </location>
</feature>
<dbReference type="GO" id="GO:0000136">
    <property type="term" value="C:mannan polymerase complex"/>
    <property type="evidence" value="ECO:0007669"/>
    <property type="project" value="TreeGrafter"/>
</dbReference>
<protein>
    <submittedName>
        <fullName evidence="6">Glycosyltransferase family 34</fullName>
    </submittedName>
</protein>
<keyword evidence="2" id="KW-0328">Glycosyltransferase</keyword>
<dbReference type="AlphaFoldDB" id="A0AAI9EF83"/>
<organism evidence="6 7">
    <name type="scientific">Lecanosticta acicola</name>
    <dbReference type="NCBI Taxonomy" id="111012"/>
    <lineage>
        <taxon>Eukaryota</taxon>
        <taxon>Fungi</taxon>
        <taxon>Dikarya</taxon>
        <taxon>Ascomycota</taxon>
        <taxon>Pezizomycotina</taxon>
        <taxon>Dothideomycetes</taxon>
        <taxon>Dothideomycetidae</taxon>
        <taxon>Mycosphaerellales</taxon>
        <taxon>Mycosphaerellaceae</taxon>
        <taxon>Lecanosticta</taxon>
    </lineage>
</organism>
<proteinExistence type="inferred from homology"/>
<evidence type="ECO:0000313" key="6">
    <source>
        <dbReference type="EMBL" id="CAK4034282.1"/>
    </source>
</evidence>
<gene>
    <name evidence="6" type="ORF">LECACI_7A009440</name>
</gene>
<evidence type="ECO:0000256" key="2">
    <source>
        <dbReference type="ARBA" id="ARBA00022676"/>
    </source>
</evidence>
<dbReference type="Gene3D" id="3.90.550.10">
    <property type="entry name" value="Spore Coat Polysaccharide Biosynthesis Protein SpsA, Chain A"/>
    <property type="match status" value="1"/>
</dbReference>
<evidence type="ECO:0000313" key="7">
    <source>
        <dbReference type="Proteomes" id="UP001296104"/>
    </source>
</evidence>
<evidence type="ECO:0000256" key="3">
    <source>
        <dbReference type="ARBA" id="ARBA00022679"/>
    </source>
</evidence>
<accession>A0AAI9EF83</accession>
<keyword evidence="5" id="KW-0472">Membrane</keyword>
<sequence>MQQMPYPRGNNSMASAYTSTRSSSSYRPRRALKTYGPPFLGIVACLWFLLWLFGGSSSSSSSSSSIGRAPPGTPEVVVVTTLDPKLSAKYKENIKENRRHYASRHGYATFFPNTTDYDLMPKTPQSWSTVPAMRHAMTVYPHTPWIWYLTSTALIMNAGQSLHEKLLHPRTLESLMITDKPVVPPDSVIKTFGNLRGERVDLVVSQDKEGLAGGSLMIRSGEWAKFFLDAWYDPLYRSYNFQRAEGHALEHIVQWHGTVLAKLALVPQRILNSYTREKGGDATEGLYQEGDFIANFHGCQRDATRDCEEEMRPLMSRWRELRDQERKRK</sequence>
<dbReference type="FunFam" id="3.90.550.10:FF:000149">
    <property type="entry name" value="Alpha-1,6-mannosyltransferase subunit"/>
    <property type="match status" value="1"/>
</dbReference>
<feature type="transmembrane region" description="Helical" evidence="5">
    <location>
        <begin position="35"/>
        <end position="54"/>
    </location>
</feature>
<dbReference type="GO" id="GO:0006487">
    <property type="term" value="P:protein N-linked glycosylation"/>
    <property type="evidence" value="ECO:0007669"/>
    <property type="project" value="TreeGrafter"/>
</dbReference>
<dbReference type="PANTHER" id="PTHR31306">
    <property type="entry name" value="ALPHA-1,6-MANNOSYLTRANSFERASE MNN11-RELATED"/>
    <property type="match status" value="1"/>
</dbReference>
<dbReference type="InterPro" id="IPR008630">
    <property type="entry name" value="Glyco_trans_34"/>
</dbReference>
<name>A0AAI9EF83_9PEZI</name>
<dbReference type="Proteomes" id="UP001296104">
    <property type="component" value="Unassembled WGS sequence"/>
</dbReference>
<dbReference type="Pfam" id="PF05637">
    <property type="entry name" value="Glyco_transf_34"/>
    <property type="match status" value="1"/>
</dbReference>
<evidence type="ECO:0000256" key="1">
    <source>
        <dbReference type="ARBA" id="ARBA00005664"/>
    </source>
</evidence>
<evidence type="ECO:0000256" key="5">
    <source>
        <dbReference type="SAM" id="Phobius"/>
    </source>
</evidence>
<dbReference type="PANTHER" id="PTHR31306:SF10">
    <property type="entry name" value="ALPHA-1,6-MANNOSYLTRANSFERASE MNN11-RELATED"/>
    <property type="match status" value="1"/>
</dbReference>
<keyword evidence="5" id="KW-0812">Transmembrane</keyword>
<comment type="caution">
    <text evidence="6">The sequence shown here is derived from an EMBL/GenBank/DDBJ whole genome shotgun (WGS) entry which is preliminary data.</text>
</comment>